<dbReference type="EMBL" id="AP026866">
    <property type="protein sequence ID" value="BDS07025.1"/>
    <property type="molecule type" value="Genomic_DNA"/>
</dbReference>
<protein>
    <recommendedName>
        <fullName evidence="10">Tripartite ATP-independent periplasmic transporters DctQ component domain-containing protein</fullName>
    </recommendedName>
</protein>
<feature type="transmembrane region" description="Helical" evidence="9">
    <location>
        <begin position="86"/>
        <end position="104"/>
    </location>
</feature>
<dbReference type="AlphaFoldDB" id="A0AAT9FM26"/>
<dbReference type="GO" id="GO:0022857">
    <property type="term" value="F:transmembrane transporter activity"/>
    <property type="evidence" value="ECO:0007669"/>
    <property type="project" value="TreeGrafter"/>
</dbReference>
<dbReference type="GO" id="GO:0005886">
    <property type="term" value="C:plasma membrane"/>
    <property type="evidence" value="ECO:0007669"/>
    <property type="project" value="UniProtKB-SubCell"/>
</dbReference>
<gene>
    <name evidence="11" type="ORF">NT6N_20650</name>
</gene>
<feature type="domain" description="Tripartite ATP-independent periplasmic transporters DctQ component" evidence="10">
    <location>
        <begin position="21"/>
        <end position="147"/>
    </location>
</feature>
<evidence type="ECO:0000256" key="9">
    <source>
        <dbReference type="SAM" id="Phobius"/>
    </source>
</evidence>
<evidence type="ECO:0000256" key="3">
    <source>
        <dbReference type="ARBA" id="ARBA00022475"/>
    </source>
</evidence>
<accession>A0AAT9FM26</accession>
<dbReference type="GO" id="GO:0015740">
    <property type="term" value="P:C4-dicarboxylate transport"/>
    <property type="evidence" value="ECO:0007669"/>
    <property type="project" value="TreeGrafter"/>
</dbReference>
<dbReference type="InterPro" id="IPR007387">
    <property type="entry name" value="TRAP_DctQ"/>
</dbReference>
<feature type="transmembrane region" description="Helical" evidence="9">
    <location>
        <begin position="43"/>
        <end position="61"/>
    </location>
</feature>
<proteinExistence type="inferred from homology"/>
<dbReference type="KEGG" id="osu:NT6N_20650"/>
<keyword evidence="4" id="KW-0997">Cell inner membrane</keyword>
<organism evidence="11">
    <name type="scientific">Oceaniferula spumae</name>
    <dbReference type="NCBI Taxonomy" id="2979115"/>
    <lineage>
        <taxon>Bacteria</taxon>
        <taxon>Pseudomonadati</taxon>
        <taxon>Verrucomicrobiota</taxon>
        <taxon>Verrucomicrobiia</taxon>
        <taxon>Verrucomicrobiales</taxon>
        <taxon>Verrucomicrobiaceae</taxon>
        <taxon>Oceaniferula</taxon>
    </lineage>
</organism>
<evidence type="ECO:0000256" key="7">
    <source>
        <dbReference type="ARBA" id="ARBA00023136"/>
    </source>
</evidence>
<keyword evidence="6 9" id="KW-1133">Transmembrane helix</keyword>
<keyword evidence="7 9" id="KW-0472">Membrane</keyword>
<evidence type="ECO:0000256" key="2">
    <source>
        <dbReference type="ARBA" id="ARBA00022448"/>
    </source>
</evidence>
<dbReference type="InterPro" id="IPR055348">
    <property type="entry name" value="DctQ"/>
</dbReference>
<sequence>MLSLLTKSLKCISASCLVVLLLVVLLGILSARFGLAIAWTTELAEFLLVWTVMFGGALAYLEHSHLGVDILINKADPSARALTQKLGHLLIAMFALLVMVIGGFQLFQARWDSAQVLPALGIRKAWFYFAVPVSGILITLTSILHLLIPVETSKS</sequence>
<evidence type="ECO:0000256" key="1">
    <source>
        <dbReference type="ARBA" id="ARBA00004429"/>
    </source>
</evidence>
<evidence type="ECO:0000313" key="11">
    <source>
        <dbReference type="EMBL" id="BDS07025.1"/>
    </source>
</evidence>
<evidence type="ECO:0000256" key="5">
    <source>
        <dbReference type="ARBA" id="ARBA00022692"/>
    </source>
</evidence>
<comment type="similarity">
    <text evidence="8">Belongs to the TRAP transporter small permease family.</text>
</comment>
<evidence type="ECO:0000256" key="4">
    <source>
        <dbReference type="ARBA" id="ARBA00022519"/>
    </source>
</evidence>
<name>A0AAT9FM26_9BACT</name>
<dbReference type="PANTHER" id="PTHR35011">
    <property type="entry name" value="2,3-DIKETO-L-GULONATE TRAP TRANSPORTER SMALL PERMEASE PROTEIN YIAM"/>
    <property type="match status" value="1"/>
</dbReference>
<dbReference type="Pfam" id="PF04290">
    <property type="entry name" value="DctQ"/>
    <property type="match status" value="1"/>
</dbReference>
<evidence type="ECO:0000256" key="8">
    <source>
        <dbReference type="ARBA" id="ARBA00038436"/>
    </source>
</evidence>
<keyword evidence="5 9" id="KW-0812">Transmembrane</keyword>
<comment type="subcellular location">
    <subcellularLocation>
        <location evidence="1">Cell inner membrane</location>
        <topology evidence="1">Multi-pass membrane protein</topology>
    </subcellularLocation>
</comment>
<keyword evidence="3" id="KW-1003">Cell membrane</keyword>
<feature type="transmembrane region" description="Helical" evidence="9">
    <location>
        <begin position="12"/>
        <end position="31"/>
    </location>
</feature>
<keyword evidence="2" id="KW-0813">Transport</keyword>
<reference evidence="11" key="1">
    <citation type="submission" date="2024-07" db="EMBL/GenBank/DDBJ databases">
        <title>Complete genome sequence of Verrucomicrobiaceae bacterium NT6N.</title>
        <authorList>
            <person name="Huang C."/>
            <person name="Takami H."/>
            <person name="Hamasaki K."/>
        </authorList>
    </citation>
    <scope>NUCLEOTIDE SEQUENCE</scope>
    <source>
        <strain evidence="11">NT6N</strain>
    </source>
</reference>
<evidence type="ECO:0000256" key="6">
    <source>
        <dbReference type="ARBA" id="ARBA00022989"/>
    </source>
</evidence>
<dbReference type="PANTHER" id="PTHR35011:SF2">
    <property type="entry name" value="2,3-DIKETO-L-GULONATE TRAP TRANSPORTER SMALL PERMEASE PROTEIN YIAM"/>
    <property type="match status" value="1"/>
</dbReference>
<feature type="transmembrane region" description="Helical" evidence="9">
    <location>
        <begin position="125"/>
        <end position="148"/>
    </location>
</feature>
<evidence type="ECO:0000259" key="10">
    <source>
        <dbReference type="Pfam" id="PF04290"/>
    </source>
</evidence>